<dbReference type="Proteomes" id="UP000886883">
    <property type="component" value="Unassembled WGS sequence"/>
</dbReference>
<sequence>MNRILEEIGRIGIVPVIALEDAADAPALAKALEDGGIPCAEVTFRTGAAKEAIRAMTETHPGLLVGAGTVLTAKQAQEAVEAGAKFIVSPGLNPKVVRACEALGVPAVPGCCSPSDVEAAMELGLDTVKFFPAEAVGGLPMIRAMSAPFAGMKFLPTGGINEKNLNAYLEFPGVIACGGSWMVSKDLLAARDWERVSQLCRDAVRTMLGFSLAHVGINAENETEAKNTAALLGSAFGFPVREGGKSVFAGTAVEVMKSPYLGKHGHIGIGTHSVERAVWYMKRSGIAFLEESAAYDAQGRLKSIYLKEEFAGFAVHLVRK</sequence>
<dbReference type="SUPFAM" id="SSF51569">
    <property type="entry name" value="Aldolase"/>
    <property type="match status" value="1"/>
</dbReference>
<reference evidence="9" key="1">
    <citation type="journal article" date="2021" name="PeerJ">
        <title>Extensive microbial diversity within the chicken gut microbiome revealed by metagenomics and culture.</title>
        <authorList>
            <person name="Gilroy R."/>
            <person name="Ravi A."/>
            <person name="Getino M."/>
            <person name="Pursley I."/>
            <person name="Horton D.L."/>
            <person name="Alikhan N.F."/>
            <person name="Baker D."/>
            <person name="Gharbi K."/>
            <person name="Hall N."/>
            <person name="Watson M."/>
            <person name="Adriaenssens E.M."/>
            <person name="Foster-Nyarko E."/>
            <person name="Jarju S."/>
            <person name="Secka A."/>
            <person name="Antonio M."/>
            <person name="Oren A."/>
            <person name="Chaudhuri R.R."/>
            <person name="La Ragione R."/>
            <person name="Hildebrand F."/>
            <person name="Pallen M.J."/>
        </authorList>
    </citation>
    <scope>NUCLEOTIDE SEQUENCE</scope>
    <source>
        <strain evidence="9">USAMLcec3-2134</strain>
    </source>
</reference>
<dbReference type="InterPro" id="IPR031337">
    <property type="entry name" value="KDPG/KHG_AS_1"/>
</dbReference>
<gene>
    <name evidence="9" type="primary">eda</name>
    <name evidence="9" type="ORF">H9763_02290</name>
</gene>
<comment type="caution">
    <text evidence="9">The sequence shown here is derived from an EMBL/GenBank/DDBJ whole genome shotgun (WGS) entry which is preliminary data.</text>
</comment>
<dbReference type="InterPro" id="IPR000887">
    <property type="entry name" value="Aldlse_KDPG_KHG"/>
</dbReference>
<evidence type="ECO:0000256" key="4">
    <source>
        <dbReference type="ARBA" id="ARBA00011233"/>
    </source>
</evidence>
<dbReference type="InterPro" id="IPR031338">
    <property type="entry name" value="KDPG/KHG_AS_2"/>
</dbReference>
<keyword evidence="8" id="KW-0119">Carbohydrate metabolism</keyword>
<dbReference type="NCBIfam" id="NF004325">
    <property type="entry name" value="PRK05718.1"/>
    <property type="match status" value="1"/>
</dbReference>
<accession>A0A9D2SD57</accession>
<organism evidence="9 10">
    <name type="scientific">Candidatus Eisenbergiella merdigallinarum</name>
    <dbReference type="NCBI Taxonomy" id="2838552"/>
    <lineage>
        <taxon>Bacteria</taxon>
        <taxon>Bacillati</taxon>
        <taxon>Bacillota</taxon>
        <taxon>Clostridia</taxon>
        <taxon>Lachnospirales</taxon>
        <taxon>Lachnospiraceae</taxon>
        <taxon>Eisenbergiella</taxon>
    </lineage>
</organism>
<protein>
    <recommendedName>
        <fullName evidence="5">2-dehydro-3-deoxy-phosphogluconate aldolase</fullName>
        <ecNumber evidence="5">4.1.2.14</ecNumber>
    </recommendedName>
</protein>
<dbReference type="Pfam" id="PF01081">
    <property type="entry name" value="Aldolase"/>
    <property type="match status" value="1"/>
</dbReference>
<evidence type="ECO:0000256" key="1">
    <source>
        <dbReference type="ARBA" id="ARBA00000654"/>
    </source>
</evidence>
<dbReference type="PANTHER" id="PTHR30246">
    <property type="entry name" value="2-KETO-3-DEOXY-6-PHOSPHOGLUCONATE ALDOLASE"/>
    <property type="match status" value="1"/>
</dbReference>
<evidence type="ECO:0000256" key="8">
    <source>
        <dbReference type="ARBA" id="ARBA00023277"/>
    </source>
</evidence>
<evidence type="ECO:0000256" key="2">
    <source>
        <dbReference type="ARBA" id="ARBA00004736"/>
    </source>
</evidence>
<keyword evidence="7" id="KW-0704">Schiff base</keyword>
<proteinExistence type="inferred from homology"/>
<evidence type="ECO:0000256" key="5">
    <source>
        <dbReference type="ARBA" id="ARBA00013063"/>
    </source>
</evidence>
<dbReference type="AlphaFoldDB" id="A0A9D2SD57"/>
<dbReference type="PROSITE" id="PS00159">
    <property type="entry name" value="ALDOLASE_KDPG_KHG_1"/>
    <property type="match status" value="1"/>
</dbReference>
<dbReference type="PROSITE" id="PS00160">
    <property type="entry name" value="ALDOLASE_KDPG_KHG_2"/>
    <property type="match status" value="1"/>
</dbReference>
<evidence type="ECO:0000313" key="9">
    <source>
        <dbReference type="EMBL" id="HJB90277.1"/>
    </source>
</evidence>
<comment type="subunit">
    <text evidence="4">Homotrimer.</text>
</comment>
<dbReference type="CDD" id="cd00452">
    <property type="entry name" value="KDPG_aldolase"/>
    <property type="match status" value="1"/>
</dbReference>
<dbReference type="InterPro" id="IPR013785">
    <property type="entry name" value="Aldolase_TIM"/>
</dbReference>
<dbReference type="EC" id="4.1.2.14" evidence="5"/>
<evidence type="ECO:0000313" key="10">
    <source>
        <dbReference type="Proteomes" id="UP000886883"/>
    </source>
</evidence>
<evidence type="ECO:0000256" key="3">
    <source>
        <dbReference type="ARBA" id="ARBA00006906"/>
    </source>
</evidence>
<dbReference type="NCBIfam" id="TIGR01182">
    <property type="entry name" value="eda"/>
    <property type="match status" value="1"/>
</dbReference>
<name>A0A9D2SD57_9FIRM</name>
<dbReference type="GO" id="GO:0008675">
    <property type="term" value="F:2-dehydro-3-deoxy-phosphogluconate aldolase activity"/>
    <property type="evidence" value="ECO:0007669"/>
    <property type="project" value="UniProtKB-EC"/>
</dbReference>
<comment type="similarity">
    <text evidence="3">Belongs to the KHG/KDPG aldolase family.</text>
</comment>
<reference evidence="9" key="2">
    <citation type="submission" date="2021-04" db="EMBL/GenBank/DDBJ databases">
        <authorList>
            <person name="Gilroy R."/>
        </authorList>
    </citation>
    <scope>NUCLEOTIDE SEQUENCE</scope>
    <source>
        <strain evidence="9">USAMLcec3-2134</strain>
    </source>
</reference>
<evidence type="ECO:0000256" key="7">
    <source>
        <dbReference type="ARBA" id="ARBA00023270"/>
    </source>
</evidence>
<comment type="pathway">
    <text evidence="2">Carbohydrate acid metabolism; 2-dehydro-3-deoxy-D-gluconate degradation; D-glyceraldehyde 3-phosphate and pyruvate from 2-dehydro-3-deoxy-D-gluconate: step 2/2.</text>
</comment>
<dbReference type="Gene3D" id="3.20.20.70">
    <property type="entry name" value="Aldolase class I"/>
    <property type="match status" value="1"/>
</dbReference>
<evidence type="ECO:0000256" key="6">
    <source>
        <dbReference type="ARBA" id="ARBA00023239"/>
    </source>
</evidence>
<keyword evidence="6 9" id="KW-0456">Lyase</keyword>
<comment type="catalytic activity">
    <reaction evidence="1">
        <text>2-dehydro-3-deoxy-6-phospho-D-gluconate = D-glyceraldehyde 3-phosphate + pyruvate</text>
        <dbReference type="Rhea" id="RHEA:17089"/>
        <dbReference type="ChEBI" id="CHEBI:15361"/>
        <dbReference type="ChEBI" id="CHEBI:57569"/>
        <dbReference type="ChEBI" id="CHEBI:59776"/>
        <dbReference type="EC" id="4.1.2.14"/>
    </reaction>
</comment>
<dbReference type="PANTHER" id="PTHR30246:SF1">
    <property type="entry name" value="2-DEHYDRO-3-DEOXY-6-PHOSPHOGALACTONATE ALDOLASE-RELATED"/>
    <property type="match status" value="1"/>
</dbReference>
<dbReference type="EMBL" id="DWXE01000007">
    <property type="protein sequence ID" value="HJB90277.1"/>
    <property type="molecule type" value="Genomic_DNA"/>
</dbReference>